<dbReference type="SUPFAM" id="SSF52540">
    <property type="entry name" value="P-loop containing nucleoside triphosphate hydrolases"/>
    <property type="match status" value="1"/>
</dbReference>
<dbReference type="EMBL" id="BONY01000024">
    <property type="protein sequence ID" value="GIH06164.1"/>
    <property type="molecule type" value="Genomic_DNA"/>
</dbReference>
<dbReference type="AlphaFoldDB" id="A0A8J3Q8U0"/>
<evidence type="ECO:0008006" key="3">
    <source>
        <dbReference type="Google" id="ProtNLM"/>
    </source>
</evidence>
<dbReference type="RefSeq" id="WP_203909983.1">
    <property type="nucleotide sequence ID" value="NZ_BONY01000024.1"/>
</dbReference>
<dbReference type="PANTHER" id="PTHR33844:SF1">
    <property type="entry name" value="SULFOTRANSFERASE DOMAIN-CONTAINING PROTEIN"/>
    <property type="match status" value="1"/>
</dbReference>
<name>A0A8J3Q8U0_9ACTN</name>
<accession>A0A8J3Q8U0</accession>
<keyword evidence="2" id="KW-1185">Reference proteome</keyword>
<reference evidence="1" key="1">
    <citation type="submission" date="2021-01" db="EMBL/GenBank/DDBJ databases">
        <title>Whole genome shotgun sequence of Rhizocola hellebori NBRC 109834.</title>
        <authorList>
            <person name="Komaki H."/>
            <person name="Tamura T."/>
        </authorList>
    </citation>
    <scope>NUCLEOTIDE SEQUENCE</scope>
    <source>
        <strain evidence="1">NBRC 109834</strain>
    </source>
</reference>
<dbReference type="Gene3D" id="3.40.50.300">
    <property type="entry name" value="P-loop containing nucleotide triphosphate hydrolases"/>
    <property type="match status" value="1"/>
</dbReference>
<evidence type="ECO:0000313" key="2">
    <source>
        <dbReference type="Proteomes" id="UP000612899"/>
    </source>
</evidence>
<dbReference type="PANTHER" id="PTHR33844">
    <property type="entry name" value="SULFOTRANSFER_1 DOMAIN-CONTAINING PROTEIN"/>
    <property type="match status" value="1"/>
</dbReference>
<gene>
    <name evidence="1" type="ORF">Rhe02_42310</name>
</gene>
<comment type="caution">
    <text evidence="1">The sequence shown here is derived from an EMBL/GenBank/DDBJ whole genome shotgun (WGS) entry which is preliminary data.</text>
</comment>
<dbReference type="InterPro" id="IPR027417">
    <property type="entry name" value="P-loop_NTPase"/>
</dbReference>
<dbReference type="Proteomes" id="UP000612899">
    <property type="component" value="Unassembled WGS sequence"/>
</dbReference>
<sequence length="382" mass="41332">MMARRLVIEAKQRPYPLAIVGPHHFRVRDGGPVGPETVLSPGYSLYCLGDEKREALFVDTGPDVDLSSAAFFYQTQYDAARALVAVPYEALHTLAGQVNVDDRQLILLFSIGRCGSTLASRAFAATGVPVWSEPDAFTQLVMLRADGRCDPATLRRLVRSCAQVTFRGSGPHAVKFRSCAIELAELLAGNYPAARVIFLYRQADTWTQSSLRAFGAYDPVMVSSPSLGQAQPAQGAGQSAVQDRLGLLIPLLATYRRRLGRLLSPLESLACQWVRQMECAMSLYQAGVTVIPVRYEDLVAQPRQVLADLFARCGLDPDAAAWRAVDSVFQADSQAGTSLSRSALGPPGATLDDAQRVELARVIADLSTVVTPDTVLPVSVPR</sequence>
<proteinExistence type="predicted"/>
<evidence type="ECO:0000313" key="1">
    <source>
        <dbReference type="EMBL" id="GIH06164.1"/>
    </source>
</evidence>
<protein>
    <recommendedName>
        <fullName evidence="3">Sulfotransferase family protein</fullName>
    </recommendedName>
</protein>
<organism evidence="1 2">
    <name type="scientific">Rhizocola hellebori</name>
    <dbReference type="NCBI Taxonomy" id="1392758"/>
    <lineage>
        <taxon>Bacteria</taxon>
        <taxon>Bacillati</taxon>
        <taxon>Actinomycetota</taxon>
        <taxon>Actinomycetes</taxon>
        <taxon>Micromonosporales</taxon>
        <taxon>Micromonosporaceae</taxon>
        <taxon>Rhizocola</taxon>
    </lineage>
</organism>